<dbReference type="InterPro" id="IPR013762">
    <property type="entry name" value="Integrase-like_cat_sf"/>
</dbReference>
<dbReference type="GO" id="GO:0015074">
    <property type="term" value="P:DNA integration"/>
    <property type="evidence" value="ECO:0007669"/>
    <property type="project" value="InterPro"/>
</dbReference>
<dbReference type="Gene3D" id="1.10.443.10">
    <property type="entry name" value="Intergrase catalytic core"/>
    <property type="match status" value="1"/>
</dbReference>
<organism evidence="3">
    <name type="scientific">Photinus pyralis</name>
    <name type="common">Common eastern firefly</name>
    <name type="synonym">Lampyris pyralis</name>
    <dbReference type="NCBI Taxonomy" id="7054"/>
    <lineage>
        <taxon>Eukaryota</taxon>
        <taxon>Metazoa</taxon>
        <taxon>Ecdysozoa</taxon>
        <taxon>Arthropoda</taxon>
        <taxon>Hexapoda</taxon>
        <taxon>Insecta</taxon>
        <taxon>Pterygota</taxon>
        <taxon>Neoptera</taxon>
        <taxon>Endopterygota</taxon>
        <taxon>Coleoptera</taxon>
        <taxon>Polyphaga</taxon>
        <taxon>Elateriformia</taxon>
        <taxon>Elateroidea</taxon>
        <taxon>Lampyridae</taxon>
        <taxon>Lampyrinae</taxon>
        <taxon>Photinus</taxon>
    </lineage>
</organism>
<proteinExistence type="predicted"/>
<dbReference type="InterPro" id="IPR002104">
    <property type="entry name" value="Integrase_catalytic"/>
</dbReference>
<accession>A0A1Y1ME03</accession>
<sequence>MRGLSRLRPSKPKYNTTWDPQPVLAFVARMQTLDLKGLSRKLATLFVLATGQRLQPISLIIVSGIQKSEDGLRIFIPDLLKTSGVRRPQPVLMIPFFENANLCLGRTVEAYLDATRNEEGFFLFLTFKKPHGVATKQTLSRWVKEILHLAGVDTNQFKSHSARHASTSAACRLGVPIEQIKQTAGWSKDSETFARFYNRPLTNSVSYVSTILNLGV</sequence>
<reference evidence="3" key="1">
    <citation type="journal article" date="2016" name="Sci. Rep.">
        <title>Molecular characterization of firefly nuptial gifts: a multi-omics approach sheds light on postcopulatory sexual selection.</title>
        <authorList>
            <person name="Al-Wathiqui N."/>
            <person name="Fallon T.R."/>
            <person name="South A."/>
            <person name="Weng J.K."/>
            <person name="Lewis S.M."/>
        </authorList>
    </citation>
    <scope>NUCLEOTIDE SEQUENCE</scope>
</reference>
<dbReference type="GO" id="GO:0003677">
    <property type="term" value="F:DNA binding"/>
    <property type="evidence" value="ECO:0007669"/>
    <property type="project" value="InterPro"/>
</dbReference>
<dbReference type="Pfam" id="PF00589">
    <property type="entry name" value="Phage_integrase"/>
    <property type="match status" value="1"/>
</dbReference>
<dbReference type="EMBL" id="GEZM01034116">
    <property type="protein sequence ID" value="JAV83903.1"/>
    <property type="molecule type" value="Transcribed_RNA"/>
</dbReference>
<dbReference type="SUPFAM" id="SSF56349">
    <property type="entry name" value="DNA breaking-rejoining enzymes"/>
    <property type="match status" value="1"/>
</dbReference>
<protein>
    <recommendedName>
        <fullName evidence="2">Tyr recombinase domain-containing protein</fullName>
    </recommendedName>
</protein>
<keyword evidence="1" id="KW-0233">DNA recombination</keyword>
<dbReference type="GO" id="GO:0006310">
    <property type="term" value="P:DNA recombination"/>
    <property type="evidence" value="ECO:0007669"/>
    <property type="project" value="UniProtKB-KW"/>
</dbReference>
<name>A0A1Y1ME03_PHOPY</name>
<feature type="domain" description="Tyr recombinase" evidence="2">
    <location>
        <begin position="30"/>
        <end position="199"/>
    </location>
</feature>
<dbReference type="InterPro" id="IPR011010">
    <property type="entry name" value="DNA_brk_join_enz"/>
</dbReference>
<dbReference type="PANTHER" id="PTHR35617:SF3">
    <property type="entry name" value="CORE-BINDING (CB) DOMAIN-CONTAINING PROTEIN"/>
    <property type="match status" value="1"/>
</dbReference>
<dbReference type="PANTHER" id="PTHR35617">
    <property type="entry name" value="PHAGE_INTEGRASE DOMAIN-CONTAINING PROTEIN"/>
    <property type="match status" value="1"/>
</dbReference>
<evidence type="ECO:0000256" key="1">
    <source>
        <dbReference type="ARBA" id="ARBA00023172"/>
    </source>
</evidence>
<evidence type="ECO:0000259" key="2">
    <source>
        <dbReference type="Pfam" id="PF00589"/>
    </source>
</evidence>
<dbReference type="AlphaFoldDB" id="A0A1Y1ME03"/>
<evidence type="ECO:0000313" key="3">
    <source>
        <dbReference type="EMBL" id="JAV83903.1"/>
    </source>
</evidence>